<evidence type="ECO:0000313" key="2">
    <source>
        <dbReference type="Proteomes" id="UP000050525"/>
    </source>
</evidence>
<name>A0A151P1F3_ALLMI</name>
<keyword evidence="2" id="KW-1185">Reference proteome</keyword>
<sequence>MAAARGFPLPGQGRGSHLCARAGLPPSLLWGSAGPVGQGLAVADVSSVRRGLPAPRDACALRIAVRARGGWRRHGSREPLPDPAQRVHAAPVLASPVCNRVATGPSYRR</sequence>
<gene>
    <name evidence="1" type="ORF">Y1Q_0022305</name>
</gene>
<comment type="caution">
    <text evidence="1">The sequence shown here is derived from an EMBL/GenBank/DDBJ whole genome shotgun (WGS) entry which is preliminary data.</text>
</comment>
<organism evidence="1 2">
    <name type="scientific">Alligator mississippiensis</name>
    <name type="common">American alligator</name>
    <dbReference type="NCBI Taxonomy" id="8496"/>
    <lineage>
        <taxon>Eukaryota</taxon>
        <taxon>Metazoa</taxon>
        <taxon>Chordata</taxon>
        <taxon>Craniata</taxon>
        <taxon>Vertebrata</taxon>
        <taxon>Euteleostomi</taxon>
        <taxon>Archelosauria</taxon>
        <taxon>Archosauria</taxon>
        <taxon>Crocodylia</taxon>
        <taxon>Alligatoridae</taxon>
        <taxon>Alligatorinae</taxon>
        <taxon>Alligator</taxon>
    </lineage>
</organism>
<evidence type="ECO:0000313" key="1">
    <source>
        <dbReference type="EMBL" id="KYO42475.1"/>
    </source>
</evidence>
<accession>A0A151P1F3</accession>
<dbReference type="AlphaFoldDB" id="A0A151P1F3"/>
<protein>
    <submittedName>
        <fullName evidence="1">Uncharacterized protein</fullName>
    </submittedName>
</protein>
<reference evidence="1 2" key="1">
    <citation type="journal article" date="2012" name="Genome Biol.">
        <title>Sequencing three crocodilian genomes to illuminate the evolution of archosaurs and amniotes.</title>
        <authorList>
            <person name="St John J.A."/>
            <person name="Braun E.L."/>
            <person name="Isberg S.R."/>
            <person name="Miles L.G."/>
            <person name="Chong A.Y."/>
            <person name="Gongora J."/>
            <person name="Dalzell P."/>
            <person name="Moran C."/>
            <person name="Bed'hom B."/>
            <person name="Abzhanov A."/>
            <person name="Burgess S.C."/>
            <person name="Cooksey A.M."/>
            <person name="Castoe T.A."/>
            <person name="Crawford N.G."/>
            <person name="Densmore L.D."/>
            <person name="Drew J.C."/>
            <person name="Edwards S.V."/>
            <person name="Faircloth B.C."/>
            <person name="Fujita M.K."/>
            <person name="Greenwold M.J."/>
            <person name="Hoffmann F.G."/>
            <person name="Howard J.M."/>
            <person name="Iguchi T."/>
            <person name="Janes D.E."/>
            <person name="Khan S.Y."/>
            <person name="Kohno S."/>
            <person name="de Koning A.J."/>
            <person name="Lance S.L."/>
            <person name="McCarthy F.M."/>
            <person name="McCormack J.E."/>
            <person name="Merchant M.E."/>
            <person name="Peterson D.G."/>
            <person name="Pollock D.D."/>
            <person name="Pourmand N."/>
            <person name="Raney B.J."/>
            <person name="Roessler K.A."/>
            <person name="Sanford J.R."/>
            <person name="Sawyer R.H."/>
            <person name="Schmidt C.J."/>
            <person name="Triplett E.W."/>
            <person name="Tuberville T.D."/>
            <person name="Venegas-Anaya M."/>
            <person name="Howard J.T."/>
            <person name="Jarvis E.D."/>
            <person name="Guillette L.J.Jr."/>
            <person name="Glenn T.C."/>
            <person name="Green R.E."/>
            <person name="Ray D.A."/>
        </authorList>
    </citation>
    <scope>NUCLEOTIDE SEQUENCE [LARGE SCALE GENOMIC DNA]</scope>
    <source>
        <strain evidence="1">KSC_2009_1</strain>
    </source>
</reference>
<dbReference type="EMBL" id="AKHW03001467">
    <property type="protein sequence ID" value="KYO42475.1"/>
    <property type="molecule type" value="Genomic_DNA"/>
</dbReference>
<proteinExistence type="predicted"/>
<dbReference type="Proteomes" id="UP000050525">
    <property type="component" value="Unassembled WGS sequence"/>
</dbReference>